<accession>A0ABS4KBP0</accession>
<dbReference type="SUPFAM" id="SSF64182">
    <property type="entry name" value="DHH phosphoesterases"/>
    <property type="match status" value="1"/>
</dbReference>
<dbReference type="Pfam" id="PF17768">
    <property type="entry name" value="RecJ_OB"/>
    <property type="match status" value="1"/>
</dbReference>
<dbReference type="NCBIfam" id="TIGR00644">
    <property type="entry name" value="recJ"/>
    <property type="match status" value="1"/>
</dbReference>
<dbReference type="InterPro" id="IPR004610">
    <property type="entry name" value="RecJ"/>
</dbReference>
<evidence type="ECO:0000256" key="3">
    <source>
        <dbReference type="ARBA" id="ARBA00022722"/>
    </source>
</evidence>
<keyword evidence="10" id="KW-1185">Reference proteome</keyword>
<evidence type="ECO:0000259" key="6">
    <source>
        <dbReference type="Pfam" id="PF01368"/>
    </source>
</evidence>
<proteinExistence type="inferred from homology"/>
<evidence type="ECO:0000313" key="10">
    <source>
        <dbReference type="Proteomes" id="UP001519306"/>
    </source>
</evidence>
<evidence type="ECO:0000256" key="2">
    <source>
        <dbReference type="ARBA" id="ARBA00019841"/>
    </source>
</evidence>
<dbReference type="Gene3D" id="3.10.310.30">
    <property type="match status" value="1"/>
</dbReference>
<protein>
    <recommendedName>
        <fullName evidence="2">Single-stranded-DNA-specific exonuclease RecJ</fullName>
    </recommendedName>
</protein>
<dbReference type="InterPro" id="IPR001667">
    <property type="entry name" value="DDH_dom"/>
</dbReference>
<dbReference type="GO" id="GO:0004527">
    <property type="term" value="F:exonuclease activity"/>
    <property type="evidence" value="ECO:0007669"/>
    <property type="project" value="UniProtKB-KW"/>
</dbReference>
<dbReference type="Pfam" id="PF01368">
    <property type="entry name" value="DHH"/>
    <property type="match status" value="1"/>
</dbReference>
<feature type="domain" description="DHHA1" evidence="7">
    <location>
        <begin position="352"/>
        <end position="443"/>
    </location>
</feature>
<dbReference type="Pfam" id="PF02272">
    <property type="entry name" value="DHHA1"/>
    <property type="match status" value="1"/>
</dbReference>
<dbReference type="Proteomes" id="UP001519306">
    <property type="component" value="Unassembled WGS sequence"/>
</dbReference>
<organism evidence="9 10">
    <name type="scientific">Peptoniphilus stercorisuis</name>
    <dbReference type="NCBI Taxonomy" id="1436965"/>
    <lineage>
        <taxon>Bacteria</taxon>
        <taxon>Bacillati</taxon>
        <taxon>Bacillota</taxon>
        <taxon>Tissierellia</taxon>
        <taxon>Tissierellales</taxon>
        <taxon>Peptoniphilaceae</taxon>
        <taxon>Peptoniphilus</taxon>
    </lineage>
</organism>
<evidence type="ECO:0000259" key="7">
    <source>
        <dbReference type="Pfam" id="PF02272"/>
    </source>
</evidence>
<dbReference type="InterPro" id="IPR038763">
    <property type="entry name" value="DHH_sf"/>
</dbReference>
<evidence type="ECO:0000259" key="8">
    <source>
        <dbReference type="Pfam" id="PF17768"/>
    </source>
</evidence>
<dbReference type="InterPro" id="IPR051673">
    <property type="entry name" value="SSDNA_exonuclease_RecJ"/>
</dbReference>
<evidence type="ECO:0000256" key="1">
    <source>
        <dbReference type="ARBA" id="ARBA00005915"/>
    </source>
</evidence>
<evidence type="ECO:0000256" key="5">
    <source>
        <dbReference type="ARBA" id="ARBA00022839"/>
    </source>
</evidence>
<dbReference type="RefSeq" id="WP_210060489.1">
    <property type="nucleotide sequence ID" value="NZ_JAGGLJ010000005.1"/>
</dbReference>
<dbReference type="InterPro" id="IPR003156">
    <property type="entry name" value="DHHA1_dom"/>
</dbReference>
<keyword evidence="3" id="KW-0540">Nuclease</keyword>
<dbReference type="PANTHER" id="PTHR30255">
    <property type="entry name" value="SINGLE-STRANDED-DNA-SPECIFIC EXONUCLEASE RECJ"/>
    <property type="match status" value="1"/>
</dbReference>
<name>A0ABS4KBP0_9FIRM</name>
<comment type="similarity">
    <text evidence="1">Belongs to the RecJ family.</text>
</comment>
<evidence type="ECO:0000256" key="4">
    <source>
        <dbReference type="ARBA" id="ARBA00022801"/>
    </source>
</evidence>
<dbReference type="EMBL" id="JAGGLJ010000005">
    <property type="protein sequence ID" value="MBP2025192.1"/>
    <property type="molecule type" value="Genomic_DNA"/>
</dbReference>
<gene>
    <name evidence="9" type="ORF">J2Z71_000717</name>
</gene>
<comment type="caution">
    <text evidence="9">The sequence shown here is derived from an EMBL/GenBank/DDBJ whole genome shotgun (WGS) entry which is preliminary data.</text>
</comment>
<sequence length="590" mass="67067">MEKWFIKNTKPENIDYEKFNLNKILYKVLVNRDIKTEDEIERYLNPSLEDLNTSLLLPDLIKASNLIMKNIEQNNKIRIVGDYDVDGVMSTYILYNGLLRLNANIDFDIPNRITDGYGINKTIINRAKEDNINLIITCDNGIAAFDAISYAKENNIDIIVTDHHEVVRNELKEEVLPLADAIINPKRDNSKYPFKEICGGVVAYKLIDYLYKINGINEDELYNFLLPYAAIATVCDVMPLINENRIIVSNGLRYLNNTSDIGLSALIKSAMLEDKKIDVYHLGFVLGPTINSSGRLEDASIAIDLLLEKDENKALEKAKYLRGLNVERQVLTDDGYNKIDKQIEINNLMSKQKVLIVYDDDLNESVVGIIAGRIKEKYNRPTIVLTYSNGILKGSGRSIDVYNMFEKVSEHKNLLESFGGHAMACGLSLKKENLEEFINLINKDADLTEEDLIKKVYMDLGLSLSNTDLNLAKQLEKFEPYGTANPNAVFGTKNLKVIRFSVFGKNKNVIKMILTDGMTSREILLFESIDDFILKLSKEYPINEINNMINNLNSNIFLDIVYTPSINSFRGNQNLELKIKNYRVSEGARC</sequence>
<keyword evidence="4 9" id="KW-0378">Hydrolase</keyword>
<evidence type="ECO:0000313" key="9">
    <source>
        <dbReference type="EMBL" id="MBP2025192.1"/>
    </source>
</evidence>
<feature type="domain" description="RecJ OB" evidence="8">
    <location>
        <begin position="459"/>
        <end position="580"/>
    </location>
</feature>
<keyword evidence="5 9" id="KW-0269">Exonuclease</keyword>
<dbReference type="PANTHER" id="PTHR30255:SF2">
    <property type="entry name" value="SINGLE-STRANDED-DNA-SPECIFIC EXONUCLEASE RECJ"/>
    <property type="match status" value="1"/>
</dbReference>
<dbReference type="InterPro" id="IPR041122">
    <property type="entry name" value="RecJ_OB"/>
</dbReference>
<dbReference type="Gene3D" id="3.90.1640.30">
    <property type="match status" value="1"/>
</dbReference>
<feature type="domain" description="DDH" evidence="6">
    <location>
        <begin position="76"/>
        <end position="215"/>
    </location>
</feature>
<reference evidence="9 10" key="1">
    <citation type="submission" date="2021-03" db="EMBL/GenBank/DDBJ databases">
        <title>Genomic Encyclopedia of Type Strains, Phase IV (KMG-IV): sequencing the most valuable type-strain genomes for metagenomic binning, comparative biology and taxonomic classification.</title>
        <authorList>
            <person name="Goeker M."/>
        </authorList>
    </citation>
    <scope>NUCLEOTIDE SEQUENCE [LARGE SCALE GENOMIC DNA]</scope>
    <source>
        <strain evidence="9 10">DSM 27563</strain>
    </source>
</reference>